<evidence type="ECO:0000256" key="2">
    <source>
        <dbReference type="ARBA" id="ARBA00012438"/>
    </source>
</evidence>
<keyword evidence="5 8" id="KW-0418">Kinase</keyword>
<dbReference type="PANTHER" id="PTHR43047">
    <property type="entry name" value="TWO-COMPONENT HISTIDINE PROTEIN KINASE"/>
    <property type="match status" value="1"/>
</dbReference>
<organism evidence="8 9">
    <name type="scientific">Rhizobium halophytocola</name>
    <dbReference type="NCBI Taxonomy" id="735519"/>
    <lineage>
        <taxon>Bacteria</taxon>
        <taxon>Pseudomonadati</taxon>
        <taxon>Pseudomonadota</taxon>
        <taxon>Alphaproteobacteria</taxon>
        <taxon>Hyphomicrobiales</taxon>
        <taxon>Rhizobiaceae</taxon>
        <taxon>Rhizobium/Agrobacterium group</taxon>
        <taxon>Rhizobium</taxon>
    </lineage>
</organism>
<dbReference type="Pfam" id="PF02518">
    <property type="entry name" value="HATPase_c"/>
    <property type="match status" value="1"/>
</dbReference>
<dbReference type="SUPFAM" id="SSF47384">
    <property type="entry name" value="Homodimeric domain of signal transducing histidine kinase"/>
    <property type="match status" value="1"/>
</dbReference>
<evidence type="ECO:0000256" key="4">
    <source>
        <dbReference type="ARBA" id="ARBA00022679"/>
    </source>
</evidence>
<keyword evidence="4 8" id="KW-0808">Transferase</keyword>
<dbReference type="InterPro" id="IPR004358">
    <property type="entry name" value="Sig_transdc_His_kin-like_C"/>
</dbReference>
<dbReference type="InterPro" id="IPR000014">
    <property type="entry name" value="PAS"/>
</dbReference>
<evidence type="ECO:0000256" key="3">
    <source>
        <dbReference type="ARBA" id="ARBA00022553"/>
    </source>
</evidence>
<dbReference type="Pfam" id="PF00512">
    <property type="entry name" value="HisKA"/>
    <property type="match status" value="1"/>
</dbReference>
<dbReference type="Proteomes" id="UP000759443">
    <property type="component" value="Unassembled WGS sequence"/>
</dbReference>
<sequence length="518" mass="55733">MSVLSKIAGKGLGAVDNVARLGLRRALGREASAVDVVRMRCALLAFVPKPFVLPCLLLLVVDPTTALPLGFALGLALLLLAAGLVLAVSVVRDEPEDIAAHPSASRQSVPSALLPGLVLRLDAQGHVVSADGRDRDALFRQMREPYGRPLAEQFHVADRIGFLQALDALRLGEDDAIVELRLQRPSPERQDGPFMMVRLDMVAERGADGGLDGVFVQLRDATQTLIDRLEMRALRQAADAAEETKARFLAAVSHELRTPLNAILGFSDILGGEYFGKLQNDRQREYVQLIHQSGTHLLSVVNAMLDMSKIEAGRFELQKEDFPIAQTIRECEAMLALQARDKNVVLSSRFGPDLGHMVADPRALRQILINLVGNAIKFTETGGAVMIDAAVADGMLTVAVSDTGIGIAEDKLPLVGRPFAQIHNDYARRYEGSGLGLSLVKGLIGLHGGRFKLASRQGEGTVVTISLPLDGHGELAQPVHEDTAPVEFPPRLKDGDRHAPAAEEALWVGRAVAAARAS</sequence>
<feature type="transmembrane region" description="Helical" evidence="6">
    <location>
        <begin position="41"/>
        <end position="61"/>
    </location>
</feature>
<proteinExistence type="predicted"/>
<dbReference type="InterPro" id="IPR035965">
    <property type="entry name" value="PAS-like_dom_sf"/>
</dbReference>
<dbReference type="SUPFAM" id="SSF55874">
    <property type="entry name" value="ATPase domain of HSP90 chaperone/DNA topoisomerase II/histidine kinase"/>
    <property type="match status" value="1"/>
</dbReference>
<keyword evidence="9" id="KW-1185">Reference proteome</keyword>
<dbReference type="InterPro" id="IPR036097">
    <property type="entry name" value="HisK_dim/P_sf"/>
</dbReference>
<comment type="caution">
    <text evidence="8">The sequence shown here is derived from an EMBL/GenBank/DDBJ whole genome shotgun (WGS) entry which is preliminary data.</text>
</comment>
<keyword evidence="6" id="KW-0812">Transmembrane</keyword>
<dbReference type="InterPro" id="IPR005467">
    <property type="entry name" value="His_kinase_dom"/>
</dbReference>
<dbReference type="CDD" id="cd16922">
    <property type="entry name" value="HATPase_EvgS-ArcB-TorS-like"/>
    <property type="match status" value="1"/>
</dbReference>
<dbReference type="PROSITE" id="PS50109">
    <property type="entry name" value="HIS_KIN"/>
    <property type="match status" value="1"/>
</dbReference>
<protein>
    <recommendedName>
        <fullName evidence="2">histidine kinase</fullName>
        <ecNumber evidence="2">2.7.13.3</ecNumber>
    </recommendedName>
</protein>
<dbReference type="PANTHER" id="PTHR43047:SF63">
    <property type="entry name" value="HISTIDINE KINASE"/>
    <property type="match status" value="1"/>
</dbReference>
<dbReference type="InterPro" id="IPR003661">
    <property type="entry name" value="HisK_dim/P_dom"/>
</dbReference>
<dbReference type="Gene3D" id="1.10.287.130">
    <property type="match status" value="1"/>
</dbReference>
<reference evidence="8 9" key="1">
    <citation type="submission" date="2021-03" db="EMBL/GenBank/DDBJ databases">
        <title>Genomic Encyclopedia of Type Strains, Phase IV (KMG-IV): sequencing the most valuable type-strain genomes for metagenomic binning, comparative biology and taxonomic classification.</title>
        <authorList>
            <person name="Goeker M."/>
        </authorList>
    </citation>
    <scope>NUCLEOTIDE SEQUENCE [LARGE SCALE GENOMIC DNA]</scope>
    <source>
        <strain evidence="8 9">DSM 21600</strain>
    </source>
</reference>
<dbReference type="SMART" id="SM00388">
    <property type="entry name" value="HisKA"/>
    <property type="match status" value="1"/>
</dbReference>
<dbReference type="EC" id="2.7.13.3" evidence="2"/>
<dbReference type="CDD" id="cd00082">
    <property type="entry name" value="HisKA"/>
    <property type="match status" value="1"/>
</dbReference>
<dbReference type="CDD" id="cd00130">
    <property type="entry name" value="PAS"/>
    <property type="match status" value="1"/>
</dbReference>
<dbReference type="SUPFAM" id="SSF55785">
    <property type="entry name" value="PYP-like sensor domain (PAS domain)"/>
    <property type="match status" value="1"/>
</dbReference>
<keyword evidence="3" id="KW-0597">Phosphoprotein</keyword>
<dbReference type="InterPro" id="IPR003594">
    <property type="entry name" value="HATPase_dom"/>
</dbReference>
<dbReference type="RefSeq" id="WP_342454456.1">
    <property type="nucleotide sequence ID" value="NZ_JAGGJU010000016.1"/>
</dbReference>
<gene>
    <name evidence="8" type="ORF">J2Z17_004750</name>
</gene>
<evidence type="ECO:0000313" key="9">
    <source>
        <dbReference type="Proteomes" id="UP000759443"/>
    </source>
</evidence>
<evidence type="ECO:0000256" key="1">
    <source>
        <dbReference type="ARBA" id="ARBA00000085"/>
    </source>
</evidence>
<evidence type="ECO:0000256" key="5">
    <source>
        <dbReference type="ARBA" id="ARBA00022777"/>
    </source>
</evidence>
<evidence type="ECO:0000313" key="8">
    <source>
        <dbReference type="EMBL" id="MBP1853289.1"/>
    </source>
</evidence>
<dbReference type="SMART" id="SM00387">
    <property type="entry name" value="HATPase_c"/>
    <property type="match status" value="1"/>
</dbReference>
<keyword evidence="6" id="KW-1133">Transmembrane helix</keyword>
<feature type="domain" description="Histidine kinase" evidence="7">
    <location>
        <begin position="251"/>
        <end position="471"/>
    </location>
</feature>
<dbReference type="GO" id="GO:0004673">
    <property type="term" value="F:protein histidine kinase activity"/>
    <property type="evidence" value="ECO:0007669"/>
    <property type="project" value="UniProtKB-EC"/>
</dbReference>
<dbReference type="EMBL" id="JAGGJU010000016">
    <property type="protein sequence ID" value="MBP1853289.1"/>
    <property type="molecule type" value="Genomic_DNA"/>
</dbReference>
<evidence type="ECO:0000256" key="6">
    <source>
        <dbReference type="SAM" id="Phobius"/>
    </source>
</evidence>
<keyword evidence="6" id="KW-0472">Membrane</keyword>
<accession>A0ABS4E5Q6</accession>
<feature type="transmembrane region" description="Helical" evidence="6">
    <location>
        <begin position="67"/>
        <end position="91"/>
    </location>
</feature>
<comment type="catalytic activity">
    <reaction evidence="1">
        <text>ATP + protein L-histidine = ADP + protein N-phospho-L-histidine.</text>
        <dbReference type="EC" id="2.7.13.3"/>
    </reaction>
</comment>
<evidence type="ECO:0000259" key="7">
    <source>
        <dbReference type="PROSITE" id="PS50109"/>
    </source>
</evidence>
<dbReference type="PRINTS" id="PR00344">
    <property type="entry name" value="BCTRLSENSOR"/>
</dbReference>
<dbReference type="InterPro" id="IPR036890">
    <property type="entry name" value="HATPase_C_sf"/>
</dbReference>
<dbReference type="Gene3D" id="3.30.565.10">
    <property type="entry name" value="Histidine kinase-like ATPase, C-terminal domain"/>
    <property type="match status" value="1"/>
</dbReference>
<name>A0ABS4E5Q6_9HYPH</name>